<dbReference type="PANTHER" id="PTHR47129:SF1">
    <property type="entry name" value="NMRA-LIKE DOMAIN-CONTAINING PROTEIN"/>
    <property type="match status" value="1"/>
</dbReference>
<dbReference type="Pfam" id="PF05368">
    <property type="entry name" value="NmrA"/>
    <property type="match status" value="1"/>
</dbReference>
<proteinExistence type="predicted"/>
<dbReference type="InterPro" id="IPR008030">
    <property type="entry name" value="NmrA-like"/>
</dbReference>
<dbReference type="InterPro" id="IPR052718">
    <property type="entry name" value="NmrA-type_oxidoreductase"/>
</dbReference>
<dbReference type="SUPFAM" id="SSF51735">
    <property type="entry name" value="NAD(P)-binding Rossmann-fold domains"/>
    <property type="match status" value="1"/>
</dbReference>
<organism evidence="2 3">
    <name type="scientific">Talaromyces pinophilus</name>
    <name type="common">Penicillium pinophilum</name>
    <dbReference type="NCBI Taxonomy" id="128442"/>
    <lineage>
        <taxon>Eukaryota</taxon>
        <taxon>Fungi</taxon>
        <taxon>Dikarya</taxon>
        <taxon>Ascomycota</taxon>
        <taxon>Pezizomycotina</taxon>
        <taxon>Eurotiomycetes</taxon>
        <taxon>Eurotiomycetidae</taxon>
        <taxon>Eurotiales</taxon>
        <taxon>Trichocomaceae</taxon>
        <taxon>Talaromyces</taxon>
        <taxon>Talaromyces sect. Talaromyces</taxon>
    </lineage>
</organism>
<evidence type="ECO:0000313" key="3">
    <source>
        <dbReference type="Proteomes" id="UP000053095"/>
    </source>
</evidence>
<dbReference type="EMBL" id="DF933843">
    <property type="protein sequence ID" value="GAM43259.1"/>
    <property type="molecule type" value="Genomic_DNA"/>
</dbReference>
<feature type="domain" description="NmrA-like" evidence="1">
    <location>
        <begin position="5"/>
        <end position="236"/>
    </location>
</feature>
<dbReference type="Proteomes" id="UP000053095">
    <property type="component" value="Unassembled WGS sequence"/>
</dbReference>
<dbReference type="Gene3D" id="3.90.25.10">
    <property type="entry name" value="UDP-galactose 4-epimerase, domain 1"/>
    <property type="match status" value="1"/>
</dbReference>
<dbReference type="InterPro" id="IPR036291">
    <property type="entry name" value="NAD(P)-bd_dom_sf"/>
</dbReference>
<sequence length="318" mass="35605">MTLKYLITGATGGLGSQVLAYLSKHLPSSEYAAASSNEASRAQFEEAGIAFRVANFDDPETLDAAFADVENVYFVSTNTFDNERRKVQHRNVVEAAKRAGVKHVWYTSLAFGGLGSDSKVSVQQAHLETEKMLKESGVTYTSIREGIYGDAFPLFLQWYPSTETIVMPQDGVITYTSREELGEANAKLLLKGGHENEIVLLTANEPLRGADIIKIINETTGRNVKLQLVSPEEYVKYHTETDIGKKPESFWRSRISWFEGIAKGDADVSNPLMKELLGREPKTGSELIREILEENPDYTWHQNYIDKAQYEATLPKRQ</sequence>
<gene>
    <name evidence="2" type="ORF">TCE0_047f17925</name>
</gene>
<evidence type="ECO:0000259" key="1">
    <source>
        <dbReference type="Pfam" id="PF05368"/>
    </source>
</evidence>
<dbReference type="PANTHER" id="PTHR47129">
    <property type="entry name" value="QUINONE OXIDOREDUCTASE 2"/>
    <property type="match status" value="1"/>
</dbReference>
<evidence type="ECO:0000313" key="2">
    <source>
        <dbReference type="EMBL" id="GAM43259.1"/>
    </source>
</evidence>
<name>A0A0B8MYN3_TALPI</name>
<protein>
    <recommendedName>
        <fullName evidence="1">NmrA-like domain-containing protein</fullName>
    </recommendedName>
</protein>
<keyword evidence="3" id="KW-1185">Reference proteome</keyword>
<dbReference type="CDD" id="cd05269">
    <property type="entry name" value="TMR_SDR_a"/>
    <property type="match status" value="1"/>
</dbReference>
<dbReference type="Gene3D" id="3.40.50.720">
    <property type="entry name" value="NAD(P)-binding Rossmann-like Domain"/>
    <property type="match status" value="1"/>
</dbReference>
<reference evidence="3" key="1">
    <citation type="journal article" date="2015" name="Genome Announc.">
        <title>Draft genome sequence of Talaromyces cellulolyticus strain Y-94, a source of lignocellulosic biomass-degrading enzymes.</title>
        <authorList>
            <person name="Fujii T."/>
            <person name="Koike H."/>
            <person name="Sawayama S."/>
            <person name="Yano S."/>
            <person name="Inoue H."/>
        </authorList>
    </citation>
    <scope>NUCLEOTIDE SEQUENCE [LARGE SCALE GENOMIC DNA]</scope>
    <source>
        <strain evidence="3">Y-94</strain>
    </source>
</reference>
<dbReference type="AlphaFoldDB" id="A0A0B8MYN3"/>
<accession>A0A0B8MYN3</accession>